<feature type="domain" description="AB hydrolase-1" evidence="9">
    <location>
        <begin position="133"/>
        <end position="411"/>
    </location>
</feature>
<evidence type="ECO:0000256" key="3">
    <source>
        <dbReference type="ARBA" id="ARBA00022801"/>
    </source>
</evidence>
<dbReference type="PANTHER" id="PTHR11005">
    <property type="entry name" value="LYSOSOMAL ACID LIPASE-RELATED"/>
    <property type="match status" value="1"/>
</dbReference>
<dbReference type="EMBL" id="KV417273">
    <property type="protein sequence ID" value="KZO99090.1"/>
    <property type="molecule type" value="Genomic_DNA"/>
</dbReference>
<dbReference type="InterPro" id="IPR000073">
    <property type="entry name" value="AB_hydrolase_1"/>
</dbReference>
<keyword evidence="2 8" id="KW-0812">Transmembrane</keyword>
<evidence type="ECO:0000256" key="5">
    <source>
        <dbReference type="ARBA" id="ARBA00022989"/>
    </source>
</evidence>
<name>A0A167PSU8_CALVF</name>
<keyword evidence="3" id="KW-0378">Hydrolase</keyword>
<evidence type="ECO:0000259" key="9">
    <source>
        <dbReference type="Pfam" id="PF00561"/>
    </source>
</evidence>
<evidence type="ECO:0000256" key="1">
    <source>
        <dbReference type="ARBA" id="ARBA00004167"/>
    </source>
</evidence>
<sequence length="479" mass="54373">MARIPFIGRLRISEYGLLIFGSILLVLESFIRIVTHLMPDAIVDWFYQRSRQFWHKVTGQRFTAELPKAQRDQRALVERVRAAVDFEDLCMIWGYVPEEHVVQTKDGYLLTVHRLPSRKGERKRRPGTTTGKPVVYLHHGLLMNSEVWVCITAEERCLPFVLAEHGYDVWLGNNRGNKYSRKTAHMGNVHQDSFWDYSIDEFCLFDIPDSIHYILRTAKVDKLSYIGFSQGSAQAFAALSVHPDLNEVVDIFVALAPAMAPPGLSSPIVDALMKASPSLMYLFFGRRAILSSATFWQSILYPPIFVKVIDIGLRALFNWRGRNITNSQKIAAYAHLYSFTSVKSVVHWFQIMRNQKFQMYDEDFEGPSMALSRRAFSRPARFPTRNIVTPIVLLYGMSDSLVDIEVMLGELPENAMAIGIPEHEHVDMLWAEDVHELVIPQVLEALKQAHAPQGAVEDVETVQTNEVLGANGAVDSVHA</sequence>
<evidence type="ECO:0000313" key="10">
    <source>
        <dbReference type="EMBL" id="KZO99090.1"/>
    </source>
</evidence>
<dbReference type="GO" id="GO:0016020">
    <property type="term" value="C:membrane"/>
    <property type="evidence" value="ECO:0007669"/>
    <property type="project" value="UniProtKB-SubCell"/>
</dbReference>
<dbReference type="STRING" id="1330018.A0A167PSU8"/>
<dbReference type="Gene3D" id="3.40.50.1820">
    <property type="entry name" value="alpha/beta hydrolase"/>
    <property type="match status" value="1"/>
</dbReference>
<keyword evidence="5 8" id="KW-1133">Transmembrane helix</keyword>
<dbReference type="GO" id="GO:0016042">
    <property type="term" value="P:lipid catabolic process"/>
    <property type="evidence" value="ECO:0007669"/>
    <property type="project" value="UniProtKB-KW"/>
</dbReference>
<accession>A0A167PSU8</accession>
<gene>
    <name evidence="10" type="ORF">CALVIDRAFT_477688</name>
</gene>
<proteinExistence type="predicted"/>
<dbReference type="AlphaFoldDB" id="A0A167PSU8"/>
<dbReference type="Pfam" id="PF00561">
    <property type="entry name" value="Abhydrolase_1"/>
    <property type="match status" value="1"/>
</dbReference>
<evidence type="ECO:0000256" key="6">
    <source>
        <dbReference type="ARBA" id="ARBA00023098"/>
    </source>
</evidence>
<protein>
    <submittedName>
        <fullName evidence="10">Triacylglycerol lipase</fullName>
    </submittedName>
</protein>
<keyword evidence="11" id="KW-1185">Reference proteome</keyword>
<evidence type="ECO:0000313" key="11">
    <source>
        <dbReference type="Proteomes" id="UP000076738"/>
    </source>
</evidence>
<evidence type="ECO:0000256" key="7">
    <source>
        <dbReference type="ARBA" id="ARBA00023136"/>
    </source>
</evidence>
<keyword evidence="6" id="KW-0443">Lipid metabolism</keyword>
<reference evidence="10 11" key="1">
    <citation type="journal article" date="2016" name="Mol. Biol. Evol.">
        <title>Comparative Genomics of Early-Diverging Mushroom-Forming Fungi Provides Insights into the Origins of Lignocellulose Decay Capabilities.</title>
        <authorList>
            <person name="Nagy L.G."/>
            <person name="Riley R."/>
            <person name="Tritt A."/>
            <person name="Adam C."/>
            <person name="Daum C."/>
            <person name="Floudas D."/>
            <person name="Sun H."/>
            <person name="Yadav J.S."/>
            <person name="Pangilinan J."/>
            <person name="Larsson K.H."/>
            <person name="Matsuura K."/>
            <person name="Barry K."/>
            <person name="Labutti K."/>
            <person name="Kuo R."/>
            <person name="Ohm R.A."/>
            <person name="Bhattacharya S.S."/>
            <person name="Shirouzu T."/>
            <person name="Yoshinaga Y."/>
            <person name="Martin F.M."/>
            <person name="Grigoriev I.V."/>
            <person name="Hibbett D.S."/>
        </authorList>
    </citation>
    <scope>NUCLEOTIDE SEQUENCE [LARGE SCALE GENOMIC DNA]</scope>
    <source>
        <strain evidence="10 11">TUFC12733</strain>
    </source>
</reference>
<dbReference type="OrthoDB" id="9974421at2759"/>
<dbReference type="FunFam" id="3.40.50.1820:FF:000095">
    <property type="entry name" value="Triglyceride lipase-cholesterol esterase"/>
    <property type="match status" value="1"/>
</dbReference>
<evidence type="ECO:0000256" key="2">
    <source>
        <dbReference type="ARBA" id="ARBA00022692"/>
    </source>
</evidence>
<dbReference type="SUPFAM" id="SSF53474">
    <property type="entry name" value="alpha/beta-Hydrolases"/>
    <property type="match status" value="1"/>
</dbReference>
<evidence type="ECO:0000256" key="4">
    <source>
        <dbReference type="ARBA" id="ARBA00022963"/>
    </source>
</evidence>
<comment type="subcellular location">
    <subcellularLocation>
        <location evidence="1">Membrane</location>
        <topology evidence="1">Single-pass membrane protein</topology>
    </subcellularLocation>
</comment>
<dbReference type="InterPro" id="IPR029058">
    <property type="entry name" value="AB_hydrolase_fold"/>
</dbReference>
<dbReference type="GO" id="GO:0016787">
    <property type="term" value="F:hydrolase activity"/>
    <property type="evidence" value="ECO:0007669"/>
    <property type="project" value="UniProtKB-KW"/>
</dbReference>
<organism evidence="10 11">
    <name type="scientific">Calocera viscosa (strain TUFC12733)</name>
    <dbReference type="NCBI Taxonomy" id="1330018"/>
    <lineage>
        <taxon>Eukaryota</taxon>
        <taxon>Fungi</taxon>
        <taxon>Dikarya</taxon>
        <taxon>Basidiomycota</taxon>
        <taxon>Agaricomycotina</taxon>
        <taxon>Dacrymycetes</taxon>
        <taxon>Dacrymycetales</taxon>
        <taxon>Dacrymycetaceae</taxon>
        <taxon>Calocera</taxon>
    </lineage>
</organism>
<keyword evidence="4" id="KW-0442">Lipid degradation</keyword>
<feature type="transmembrane region" description="Helical" evidence="8">
    <location>
        <begin position="12"/>
        <end position="31"/>
    </location>
</feature>
<dbReference type="Proteomes" id="UP000076738">
    <property type="component" value="Unassembled WGS sequence"/>
</dbReference>
<evidence type="ECO:0000256" key="8">
    <source>
        <dbReference type="SAM" id="Phobius"/>
    </source>
</evidence>
<keyword evidence="7 8" id="KW-0472">Membrane</keyword>